<feature type="region of interest" description="Disordered" evidence="1">
    <location>
        <begin position="104"/>
        <end position="150"/>
    </location>
</feature>
<dbReference type="Pfam" id="PF01593">
    <property type="entry name" value="Amino_oxidase"/>
    <property type="match status" value="1"/>
</dbReference>
<dbReference type="Gene3D" id="3.50.50.60">
    <property type="entry name" value="FAD/NAD(P)-binding domain"/>
    <property type="match status" value="1"/>
</dbReference>
<keyword evidence="3" id="KW-1185">Reference proteome</keyword>
<dbReference type="RefSeq" id="XP_020093537.1">
    <property type="nucleotide sequence ID" value="XM_020237948.1"/>
</dbReference>
<feature type="domain" description="Amine oxidase" evidence="2">
    <location>
        <begin position="204"/>
        <end position="375"/>
    </location>
</feature>
<feature type="compositionally biased region" description="Low complexity" evidence="1">
    <location>
        <begin position="177"/>
        <end position="196"/>
    </location>
</feature>
<sequence>MNLNLLFHSPPSSYPLRNYAVAVAAASSSSSSSSSSFPGAVIVGGGLSGLGAAAHLASHSVPFLLLEASDGVGGRVRTDALDGGFLLDRGFHILADGPSRVLGGSWTHRTSGPPGLLPGAPSSASPTGARPRPPTPPSAAPLSASPLPPLPPVGSLPDKLLVALARLRSAASPDALLLSAPESPPRSSSHRLGSSPRLRRPLPPPFLAGIFFDPDVSTSSPNKKKKKKPARSTVCLYFSADRAPIRDPVLILNGSGRGIVNNMFFVTNVAPSYAPQGKVLVSVSLVGSYRDRSDGDLTSQVLDELGEWFGAEEVGDWRHLRTYRIDFAQPDQTPPTDPLGRDPRVADGVYMCGDHWSWATFDGALVSGRKAAEALMKDKGLTPK</sequence>
<evidence type="ECO:0000313" key="4">
    <source>
        <dbReference type="RefSeq" id="XP_020093537.1"/>
    </source>
</evidence>
<evidence type="ECO:0000259" key="2">
    <source>
        <dbReference type="Pfam" id="PF01593"/>
    </source>
</evidence>
<dbReference type="GO" id="GO:0016491">
    <property type="term" value="F:oxidoreductase activity"/>
    <property type="evidence" value="ECO:0007669"/>
    <property type="project" value="InterPro"/>
</dbReference>
<dbReference type="GO" id="GO:0050660">
    <property type="term" value="F:flavin adenine dinucleotide binding"/>
    <property type="evidence" value="ECO:0007669"/>
    <property type="project" value="UniProtKB-ARBA"/>
</dbReference>
<reference evidence="4" key="2">
    <citation type="submission" date="2025-08" db="UniProtKB">
        <authorList>
            <consortium name="RefSeq"/>
        </authorList>
    </citation>
    <scope>IDENTIFICATION</scope>
    <source>
        <tissue evidence="4">Leaf</tissue>
    </source>
</reference>
<dbReference type="SUPFAM" id="SSF51905">
    <property type="entry name" value="FAD/NAD(P)-binding domain"/>
    <property type="match status" value="1"/>
</dbReference>
<dbReference type="InterPro" id="IPR036188">
    <property type="entry name" value="FAD/NAD-bd_sf"/>
</dbReference>
<gene>
    <name evidence="4" type="primary">LOC109713759</name>
</gene>
<dbReference type="InterPro" id="IPR002937">
    <property type="entry name" value="Amino_oxidase"/>
</dbReference>
<evidence type="ECO:0000256" key="1">
    <source>
        <dbReference type="SAM" id="MobiDB-lite"/>
    </source>
</evidence>
<dbReference type="GeneID" id="109713759"/>
<dbReference type="PANTHER" id="PTHR42841">
    <property type="entry name" value="AMINE OXIDASE"/>
    <property type="match status" value="1"/>
</dbReference>
<dbReference type="Pfam" id="PF13450">
    <property type="entry name" value="NAD_binding_8"/>
    <property type="match status" value="1"/>
</dbReference>
<organism evidence="3 4">
    <name type="scientific">Ananas comosus</name>
    <name type="common">Pineapple</name>
    <name type="synonym">Ananas ananas</name>
    <dbReference type="NCBI Taxonomy" id="4615"/>
    <lineage>
        <taxon>Eukaryota</taxon>
        <taxon>Viridiplantae</taxon>
        <taxon>Streptophyta</taxon>
        <taxon>Embryophyta</taxon>
        <taxon>Tracheophyta</taxon>
        <taxon>Spermatophyta</taxon>
        <taxon>Magnoliopsida</taxon>
        <taxon>Liliopsida</taxon>
        <taxon>Poales</taxon>
        <taxon>Bromeliaceae</taxon>
        <taxon>Bromelioideae</taxon>
        <taxon>Ananas</taxon>
    </lineage>
</organism>
<name>A0A6P5FD56_ANACO</name>
<accession>A0A6P5FD56</accession>
<dbReference type="Proteomes" id="UP000515123">
    <property type="component" value="Linkage group 1"/>
</dbReference>
<dbReference type="AlphaFoldDB" id="A0A6P5FD56"/>
<protein>
    <submittedName>
        <fullName evidence="4">Uncharacterized protein LOC109713759</fullName>
    </submittedName>
</protein>
<evidence type="ECO:0000313" key="3">
    <source>
        <dbReference type="Proteomes" id="UP000515123"/>
    </source>
</evidence>
<reference evidence="3" key="1">
    <citation type="journal article" date="2015" name="Nat. Genet.">
        <title>The pineapple genome and the evolution of CAM photosynthesis.</title>
        <authorList>
            <person name="Ming R."/>
            <person name="VanBuren R."/>
            <person name="Wai C.M."/>
            <person name="Tang H."/>
            <person name="Schatz M.C."/>
            <person name="Bowers J.E."/>
            <person name="Lyons E."/>
            <person name="Wang M.L."/>
            <person name="Chen J."/>
            <person name="Biggers E."/>
            <person name="Zhang J."/>
            <person name="Huang L."/>
            <person name="Zhang L."/>
            <person name="Miao W."/>
            <person name="Zhang J."/>
            <person name="Ye Z."/>
            <person name="Miao C."/>
            <person name="Lin Z."/>
            <person name="Wang H."/>
            <person name="Zhou H."/>
            <person name="Yim W.C."/>
            <person name="Priest H.D."/>
            <person name="Zheng C."/>
            <person name="Woodhouse M."/>
            <person name="Edger P.P."/>
            <person name="Guyot R."/>
            <person name="Guo H.B."/>
            <person name="Guo H."/>
            <person name="Zheng G."/>
            <person name="Singh R."/>
            <person name="Sharma A."/>
            <person name="Min X."/>
            <person name="Zheng Y."/>
            <person name="Lee H."/>
            <person name="Gurtowski J."/>
            <person name="Sedlazeck F.J."/>
            <person name="Harkess A."/>
            <person name="McKain M.R."/>
            <person name="Liao Z."/>
            <person name="Fang J."/>
            <person name="Liu J."/>
            <person name="Zhang X."/>
            <person name="Zhang Q."/>
            <person name="Hu W."/>
            <person name="Qin Y."/>
            <person name="Wang K."/>
            <person name="Chen L.Y."/>
            <person name="Shirley N."/>
            <person name="Lin Y.R."/>
            <person name="Liu L.Y."/>
            <person name="Hernandez A.G."/>
            <person name="Wright C.L."/>
            <person name="Bulone V."/>
            <person name="Tuskan G.A."/>
            <person name="Heath K."/>
            <person name="Zee F."/>
            <person name="Moore P.H."/>
            <person name="Sunkar R."/>
            <person name="Leebens-Mack J.H."/>
            <person name="Mockler T."/>
            <person name="Bennetzen J.L."/>
            <person name="Freeling M."/>
            <person name="Sankoff D."/>
            <person name="Paterson A.H."/>
            <person name="Zhu X."/>
            <person name="Yang X."/>
            <person name="Smith J.A."/>
            <person name="Cushman J.C."/>
            <person name="Paull R.E."/>
            <person name="Yu Q."/>
        </authorList>
    </citation>
    <scope>NUCLEOTIDE SEQUENCE [LARGE SCALE GENOMIC DNA]</scope>
    <source>
        <strain evidence="3">cv. F153</strain>
    </source>
</reference>
<proteinExistence type="predicted"/>
<dbReference type="OrthoDB" id="5046242at2759"/>
<feature type="compositionally biased region" description="Low complexity" evidence="1">
    <location>
        <begin position="111"/>
        <end position="130"/>
    </location>
</feature>
<feature type="region of interest" description="Disordered" evidence="1">
    <location>
        <begin position="177"/>
        <end position="199"/>
    </location>
</feature>